<dbReference type="GO" id="GO:0008831">
    <property type="term" value="F:dTDP-4-dehydrorhamnose reductase activity"/>
    <property type="evidence" value="ECO:0007669"/>
    <property type="project" value="UniProtKB-EC"/>
</dbReference>
<keyword evidence="2" id="KW-0560">Oxidoreductase</keyword>
<feature type="domain" description="RmlD-like substrate binding" evidence="3">
    <location>
        <begin position="66"/>
        <end position="195"/>
    </location>
</feature>
<comment type="similarity">
    <text evidence="1 2">Belongs to the dTDP-4-dehydrorhamnose reductase family.</text>
</comment>
<protein>
    <recommendedName>
        <fullName evidence="2">dTDP-4-dehydrorhamnose reductase</fullName>
        <ecNumber evidence="2">1.1.1.133</ecNumber>
    </recommendedName>
</protein>
<dbReference type="Gene3D" id="3.40.50.720">
    <property type="entry name" value="NAD(P)-binding Rossmann-like Domain"/>
    <property type="match status" value="2"/>
</dbReference>
<dbReference type="Pfam" id="PF04321">
    <property type="entry name" value="RmlD_sub_bind"/>
    <property type="match status" value="2"/>
</dbReference>
<evidence type="ECO:0000256" key="1">
    <source>
        <dbReference type="ARBA" id="ARBA00010944"/>
    </source>
</evidence>
<accession>A0A318S7W4</accession>
<keyword evidence="2" id="KW-0521">NADP</keyword>
<dbReference type="RefSeq" id="WP_110886108.1">
    <property type="nucleotide sequence ID" value="NZ_QJSX01000004.1"/>
</dbReference>
<evidence type="ECO:0000259" key="3">
    <source>
        <dbReference type="Pfam" id="PF04321"/>
    </source>
</evidence>
<dbReference type="GO" id="GO:0019305">
    <property type="term" value="P:dTDP-rhamnose biosynthetic process"/>
    <property type="evidence" value="ECO:0007669"/>
    <property type="project" value="UniProtKB-UniPathway"/>
</dbReference>
<dbReference type="InterPro" id="IPR036291">
    <property type="entry name" value="NAD(P)-bd_dom_sf"/>
</dbReference>
<reference evidence="4 5" key="1">
    <citation type="submission" date="2018-06" db="EMBL/GenBank/DDBJ databases">
        <title>Genomic Encyclopedia of Type Strains, Phase IV (KMG-IV): sequencing the most valuable type-strain genomes for metagenomic binning, comparative biology and taxonomic classification.</title>
        <authorList>
            <person name="Goeker M."/>
        </authorList>
    </citation>
    <scope>NUCLEOTIDE SEQUENCE [LARGE SCALE GENOMIC DNA]</scope>
    <source>
        <strain evidence="4 5">DSM 18048</strain>
    </source>
</reference>
<comment type="pathway">
    <text evidence="2">Carbohydrate biosynthesis; dTDP-L-rhamnose biosynthesis.</text>
</comment>
<dbReference type="SUPFAM" id="SSF51735">
    <property type="entry name" value="NAD(P)-binding Rossmann-fold domains"/>
    <property type="match status" value="1"/>
</dbReference>
<dbReference type="PANTHER" id="PTHR10491">
    <property type="entry name" value="DTDP-4-DEHYDRORHAMNOSE REDUCTASE"/>
    <property type="match status" value="1"/>
</dbReference>
<dbReference type="Proteomes" id="UP000248326">
    <property type="component" value="Unassembled WGS sequence"/>
</dbReference>
<dbReference type="Gene3D" id="3.90.25.10">
    <property type="entry name" value="UDP-galactose 4-epimerase, domain 1"/>
    <property type="match status" value="1"/>
</dbReference>
<name>A0A318S7W4_9DEIO</name>
<dbReference type="GO" id="GO:0048269">
    <property type="term" value="C:methionine adenosyltransferase complex"/>
    <property type="evidence" value="ECO:0007669"/>
    <property type="project" value="TreeGrafter"/>
</dbReference>
<organism evidence="4 5">
    <name type="scientific">Deinococcus yavapaiensis KR-236</name>
    <dbReference type="NCBI Taxonomy" id="694435"/>
    <lineage>
        <taxon>Bacteria</taxon>
        <taxon>Thermotogati</taxon>
        <taxon>Deinococcota</taxon>
        <taxon>Deinococci</taxon>
        <taxon>Deinococcales</taxon>
        <taxon>Deinococcaceae</taxon>
        <taxon>Deinococcus</taxon>
    </lineage>
</organism>
<keyword evidence="5" id="KW-1185">Reference proteome</keyword>
<dbReference type="OrthoDB" id="9803892at2"/>
<dbReference type="InterPro" id="IPR029903">
    <property type="entry name" value="RmlD-like-bd"/>
</dbReference>
<dbReference type="AlphaFoldDB" id="A0A318S7W4"/>
<dbReference type="GO" id="GO:0006556">
    <property type="term" value="P:S-adenosylmethionine biosynthetic process"/>
    <property type="evidence" value="ECO:0007669"/>
    <property type="project" value="TreeGrafter"/>
</dbReference>
<dbReference type="UniPathway" id="UPA00124"/>
<comment type="function">
    <text evidence="2">Catalyzes the reduction of dTDP-6-deoxy-L-lyxo-4-hexulose to yield dTDP-L-rhamnose.</text>
</comment>
<dbReference type="PANTHER" id="PTHR10491:SF4">
    <property type="entry name" value="METHIONINE ADENOSYLTRANSFERASE 2 SUBUNIT BETA"/>
    <property type="match status" value="1"/>
</dbReference>
<gene>
    <name evidence="4" type="ORF">DES52_104280</name>
</gene>
<feature type="domain" description="RmlD-like substrate binding" evidence="3">
    <location>
        <begin position="1"/>
        <end position="60"/>
    </location>
</feature>
<comment type="caution">
    <text evidence="4">The sequence shown here is derived from an EMBL/GenBank/DDBJ whole genome shotgun (WGS) entry which is preliminary data.</text>
</comment>
<dbReference type="EMBL" id="QJSX01000004">
    <property type="protein sequence ID" value="PYE55006.1"/>
    <property type="molecule type" value="Genomic_DNA"/>
</dbReference>
<dbReference type="GO" id="GO:0048270">
    <property type="term" value="F:methionine adenosyltransferase regulator activity"/>
    <property type="evidence" value="ECO:0007669"/>
    <property type="project" value="TreeGrafter"/>
</dbReference>
<evidence type="ECO:0000313" key="4">
    <source>
        <dbReference type="EMBL" id="PYE55006.1"/>
    </source>
</evidence>
<evidence type="ECO:0000313" key="5">
    <source>
        <dbReference type="Proteomes" id="UP000248326"/>
    </source>
</evidence>
<dbReference type="InterPro" id="IPR005913">
    <property type="entry name" value="dTDP_dehydrorham_reduct"/>
</dbReference>
<evidence type="ECO:0000256" key="2">
    <source>
        <dbReference type="RuleBase" id="RU364082"/>
    </source>
</evidence>
<proteinExistence type="inferred from homology"/>
<dbReference type="EC" id="1.1.1.133" evidence="2"/>
<sequence>MRILLTGSHGTLGPKVARVFTRDGATCVGWDRDRVSPDDERASLTFLDEVRPDAIVHLAMGSERWAALLAAWANERGIPFVFTSTAMVFHHEPDGPHHRDDERTARDDYGRYKIRCEDAVTASHPGATIARIGWQIDEDATGNNMLAHLDAWQRERGKVEASRAWRPACSFMTDTASALWTLVTTPRAGAVHLDSNARGGHTFDEVARALARRFDRAWTIEVNEAYAHDQRLVGNERLMPDLADRLTALRGA</sequence>